<gene>
    <name evidence="2" type="ORF">GIV53_02605</name>
</gene>
<proteinExistence type="predicted"/>
<name>A0A9Q4A1A7_PSESX</name>
<accession>A0A9Q4A1A7</accession>
<dbReference type="AntiFam" id="ANF00261">
    <property type="entry name" value="Protein of unknown function (DUF1534)"/>
</dbReference>
<organism evidence="2 3">
    <name type="scientific">Pseudomonas syringae</name>
    <dbReference type="NCBI Taxonomy" id="317"/>
    <lineage>
        <taxon>Bacteria</taxon>
        <taxon>Pseudomonadati</taxon>
        <taxon>Pseudomonadota</taxon>
        <taxon>Gammaproteobacteria</taxon>
        <taxon>Pseudomonadales</taxon>
        <taxon>Pseudomonadaceae</taxon>
        <taxon>Pseudomonas</taxon>
    </lineage>
</organism>
<dbReference type="Proteomes" id="UP000814010">
    <property type="component" value="Unassembled WGS sequence"/>
</dbReference>
<evidence type="ECO:0000313" key="3">
    <source>
        <dbReference type="Proteomes" id="UP000814010"/>
    </source>
</evidence>
<protein>
    <submittedName>
        <fullName evidence="2">DUF1534 domain-containing protein</fullName>
    </submittedName>
</protein>
<feature type="region of interest" description="Disordered" evidence="1">
    <location>
        <begin position="1"/>
        <end position="25"/>
    </location>
</feature>
<dbReference type="AlphaFoldDB" id="A0A9Q4A1A7"/>
<reference evidence="2" key="1">
    <citation type="submission" date="2019-11" db="EMBL/GenBank/DDBJ databases">
        <title>Epiphytic Pseudomonas syringae from cherry orchards.</title>
        <authorList>
            <person name="Hulin M.T."/>
        </authorList>
    </citation>
    <scope>NUCLEOTIDE SEQUENCE</scope>
    <source>
        <strain evidence="2">PA-2-5E</strain>
    </source>
</reference>
<evidence type="ECO:0000313" key="2">
    <source>
        <dbReference type="EMBL" id="MCF5628217.1"/>
    </source>
</evidence>
<dbReference type="EMBL" id="WKAE01000015">
    <property type="protein sequence ID" value="MCF5628217.1"/>
    <property type="molecule type" value="Genomic_DNA"/>
</dbReference>
<evidence type="ECO:0000256" key="1">
    <source>
        <dbReference type="SAM" id="MobiDB-lite"/>
    </source>
</evidence>
<feature type="compositionally biased region" description="Basic and acidic residues" evidence="1">
    <location>
        <begin position="1"/>
        <end position="19"/>
    </location>
</feature>
<comment type="caution">
    <text evidence="2">The sequence shown here is derived from an EMBL/GenBank/DDBJ whole genome shotgun (WGS) entry which is preliminary data.</text>
</comment>
<sequence>MVDYRADAPRWHASRDAPRHRSTPHCVLKVGRRASRTALPRGAWG</sequence>